<comment type="caution">
    <text evidence="1">The sequence shown here is derived from an EMBL/GenBank/DDBJ whole genome shotgun (WGS) entry which is preliminary data.</text>
</comment>
<gene>
    <name evidence="1" type="ORF">E2C01_071025</name>
</gene>
<dbReference type="AlphaFoldDB" id="A0A5B7I6W7"/>
<name>A0A5B7I6W7_PORTR</name>
<accession>A0A5B7I6W7</accession>
<dbReference type="Proteomes" id="UP000324222">
    <property type="component" value="Unassembled WGS sequence"/>
</dbReference>
<organism evidence="1 2">
    <name type="scientific">Portunus trituberculatus</name>
    <name type="common">Swimming crab</name>
    <name type="synonym">Neptunus trituberculatus</name>
    <dbReference type="NCBI Taxonomy" id="210409"/>
    <lineage>
        <taxon>Eukaryota</taxon>
        <taxon>Metazoa</taxon>
        <taxon>Ecdysozoa</taxon>
        <taxon>Arthropoda</taxon>
        <taxon>Crustacea</taxon>
        <taxon>Multicrustacea</taxon>
        <taxon>Malacostraca</taxon>
        <taxon>Eumalacostraca</taxon>
        <taxon>Eucarida</taxon>
        <taxon>Decapoda</taxon>
        <taxon>Pleocyemata</taxon>
        <taxon>Brachyura</taxon>
        <taxon>Eubrachyura</taxon>
        <taxon>Portunoidea</taxon>
        <taxon>Portunidae</taxon>
        <taxon>Portuninae</taxon>
        <taxon>Portunus</taxon>
    </lineage>
</organism>
<keyword evidence="2" id="KW-1185">Reference proteome</keyword>
<protein>
    <submittedName>
        <fullName evidence="1">Uncharacterized protein</fullName>
    </submittedName>
</protein>
<dbReference type="EMBL" id="VSRR010043735">
    <property type="protein sequence ID" value="MPC76608.1"/>
    <property type="molecule type" value="Genomic_DNA"/>
</dbReference>
<sequence>MFLAPLITIIHHLPSVLFTHPPIPSLPILPACLPRPVMFPFLTIFTCQSPSTPPAEPHNCWESFKAATHPFSSSC</sequence>
<evidence type="ECO:0000313" key="2">
    <source>
        <dbReference type="Proteomes" id="UP000324222"/>
    </source>
</evidence>
<reference evidence="1 2" key="1">
    <citation type="submission" date="2019-05" db="EMBL/GenBank/DDBJ databases">
        <title>Another draft genome of Portunus trituberculatus and its Hox gene families provides insights of decapod evolution.</title>
        <authorList>
            <person name="Jeong J.-H."/>
            <person name="Song I."/>
            <person name="Kim S."/>
            <person name="Choi T."/>
            <person name="Kim D."/>
            <person name="Ryu S."/>
            <person name="Kim W."/>
        </authorList>
    </citation>
    <scope>NUCLEOTIDE SEQUENCE [LARGE SCALE GENOMIC DNA]</scope>
    <source>
        <tissue evidence="1">Muscle</tissue>
    </source>
</reference>
<evidence type="ECO:0000313" key="1">
    <source>
        <dbReference type="EMBL" id="MPC76608.1"/>
    </source>
</evidence>
<proteinExistence type="predicted"/>